<dbReference type="Gene3D" id="1.25.40.10">
    <property type="entry name" value="Tetratricopeptide repeat domain"/>
    <property type="match status" value="1"/>
</dbReference>
<sequence>MKFLNNYIFNHLLLIILITVFLISSCAKATLTVRSPAEINTRKIKNIAVGGFEIGRIMLKFKTERNGVWQTHPVLLNDEQQKSISRSVRARVINLLTATPYFKVIFSDEFEKLGNDSALQQLVSVRGYKTKNVDAVINGKLWLEIERTDGVELSKEGLEYFRPPRSRNSLGLNLTVDQVVWWPYKSTRGTLGLEIKLTRLLPTEVVATTFETRTYSQRIGGRSGESFQQIAESFTSVLSASKSSKTDNIESSVDVLPAFEQIIADMALSIASGFVRRVAVTEKVVSYPVAEGSFPNAKILIEAGAYDLAIAQLQQATAENPDPNDLYNLGLCFEAIGDFGLAQNTYREAWQAEPENLLFAQGLGRIERLRREHPQLQRQLESR</sequence>
<accession>A0A381RF93</accession>
<dbReference type="PROSITE" id="PS51257">
    <property type="entry name" value="PROKAR_LIPOPROTEIN"/>
    <property type="match status" value="1"/>
</dbReference>
<dbReference type="AlphaFoldDB" id="A0A381RF93"/>
<proteinExistence type="predicted"/>
<organism evidence="1">
    <name type="scientific">marine metagenome</name>
    <dbReference type="NCBI Taxonomy" id="408172"/>
    <lineage>
        <taxon>unclassified sequences</taxon>
        <taxon>metagenomes</taxon>
        <taxon>ecological metagenomes</taxon>
    </lineage>
</organism>
<dbReference type="EMBL" id="UINC01001774">
    <property type="protein sequence ID" value="SUZ88527.1"/>
    <property type="molecule type" value="Genomic_DNA"/>
</dbReference>
<dbReference type="PROSITE" id="PS50005">
    <property type="entry name" value="TPR"/>
    <property type="match status" value="1"/>
</dbReference>
<dbReference type="SUPFAM" id="SSF48452">
    <property type="entry name" value="TPR-like"/>
    <property type="match status" value="1"/>
</dbReference>
<dbReference type="InterPro" id="IPR019734">
    <property type="entry name" value="TPR_rpt"/>
</dbReference>
<dbReference type="InterPro" id="IPR011990">
    <property type="entry name" value="TPR-like_helical_dom_sf"/>
</dbReference>
<gene>
    <name evidence="1" type="ORF">METZ01_LOCUS41381</name>
</gene>
<evidence type="ECO:0000313" key="1">
    <source>
        <dbReference type="EMBL" id="SUZ88527.1"/>
    </source>
</evidence>
<name>A0A381RF93_9ZZZZ</name>
<reference evidence="1" key="1">
    <citation type="submission" date="2018-05" db="EMBL/GenBank/DDBJ databases">
        <authorList>
            <person name="Lanie J.A."/>
            <person name="Ng W.-L."/>
            <person name="Kazmierczak K.M."/>
            <person name="Andrzejewski T.M."/>
            <person name="Davidsen T.M."/>
            <person name="Wayne K.J."/>
            <person name="Tettelin H."/>
            <person name="Glass J.I."/>
            <person name="Rusch D."/>
            <person name="Podicherti R."/>
            <person name="Tsui H.-C.T."/>
            <person name="Winkler M.E."/>
        </authorList>
    </citation>
    <scope>NUCLEOTIDE SEQUENCE</scope>
</reference>
<protein>
    <submittedName>
        <fullName evidence="1">Uncharacterized protein</fullName>
    </submittedName>
</protein>